<protein>
    <submittedName>
        <fullName evidence="2">Uncharacterized protein</fullName>
    </submittedName>
</protein>
<keyword evidence="3" id="KW-1185">Reference proteome</keyword>
<dbReference type="AlphaFoldDB" id="A0A4Y7KLF0"/>
<evidence type="ECO:0000256" key="1">
    <source>
        <dbReference type="SAM" id="Phobius"/>
    </source>
</evidence>
<keyword evidence="1" id="KW-0812">Transmembrane</keyword>
<feature type="transmembrane region" description="Helical" evidence="1">
    <location>
        <begin position="6"/>
        <end position="28"/>
    </location>
</feature>
<evidence type="ECO:0000313" key="3">
    <source>
        <dbReference type="Proteomes" id="UP000316621"/>
    </source>
</evidence>
<dbReference type="Proteomes" id="UP000316621">
    <property type="component" value="Chromosome 8"/>
</dbReference>
<dbReference type="Gramene" id="RZC72779">
    <property type="protein sequence ID" value="RZC72779"/>
    <property type="gene ID" value="C5167_048257"/>
</dbReference>
<evidence type="ECO:0000313" key="2">
    <source>
        <dbReference type="EMBL" id="RZC72779.1"/>
    </source>
</evidence>
<gene>
    <name evidence="2" type="ORF">C5167_048257</name>
</gene>
<reference evidence="2 3" key="1">
    <citation type="journal article" date="2018" name="Science">
        <title>The opium poppy genome and morphinan production.</title>
        <authorList>
            <person name="Guo L."/>
            <person name="Winzer T."/>
            <person name="Yang X."/>
            <person name="Li Y."/>
            <person name="Ning Z."/>
            <person name="He Z."/>
            <person name="Teodor R."/>
            <person name="Lu Y."/>
            <person name="Bowser T.A."/>
            <person name="Graham I.A."/>
            <person name="Ye K."/>
        </authorList>
    </citation>
    <scope>NUCLEOTIDE SEQUENCE [LARGE SCALE GENOMIC DNA]</scope>
    <source>
        <strain evidence="3">cv. HN1</strain>
        <tissue evidence="2">Leaves</tissue>
    </source>
</reference>
<sequence>MDPGCSGIHIILGGSLFFGFLSISLWNWKLEETARAFRVQDNRRTTEPEIQ</sequence>
<keyword evidence="1" id="KW-1133">Transmembrane helix</keyword>
<proteinExistence type="predicted"/>
<organism evidence="2 3">
    <name type="scientific">Papaver somniferum</name>
    <name type="common">Opium poppy</name>
    <dbReference type="NCBI Taxonomy" id="3469"/>
    <lineage>
        <taxon>Eukaryota</taxon>
        <taxon>Viridiplantae</taxon>
        <taxon>Streptophyta</taxon>
        <taxon>Embryophyta</taxon>
        <taxon>Tracheophyta</taxon>
        <taxon>Spermatophyta</taxon>
        <taxon>Magnoliopsida</taxon>
        <taxon>Ranunculales</taxon>
        <taxon>Papaveraceae</taxon>
        <taxon>Papaveroideae</taxon>
        <taxon>Papaver</taxon>
    </lineage>
</organism>
<dbReference type="EMBL" id="CM010722">
    <property type="protein sequence ID" value="RZC72779.1"/>
    <property type="molecule type" value="Genomic_DNA"/>
</dbReference>
<name>A0A4Y7KLF0_PAPSO</name>
<keyword evidence="1" id="KW-0472">Membrane</keyword>
<accession>A0A4Y7KLF0</accession>